<name>A0A7R7RQ58_MYCIT</name>
<evidence type="ECO:0000313" key="4">
    <source>
        <dbReference type="Proteomes" id="UP000595205"/>
    </source>
</evidence>
<dbReference type="EMBL" id="AP024255">
    <property type="protein sequence ID" value="BCP00802.1"/>
    <property type="molecule type" value="Genomic_DNA"/>
</dbReference>
<evidence type="ECO:0000313" key="3">
    <source>
        <dbReference type="EMBL" id="BCP00802.1"/>
    </source>
</evidence>
<dbReference type="AlphaFoldDB" id="A0A7R7RQ58"/>
<dbReference type="InterPro" id="IPR013100">
    <property type="entry name" value="LEH"/>
</dbReference>
<proteinExistence type="predicted"/>
<feature type="domain" description="Limonene-1,2-epoxide hydrolase" evidence="2">
    <location>
        <begin position="59"/>
        <end position="178"/>
    </location>
</feature>
<gene>
    <name evidence="3" type="ORF">MINTM018_35710</name>
</gene>
<sequence>MGSSPASAKRRHSAIAGNECPGSGPATTATRIGFTLPQRPAATLAYAGKMTELTGTTVANTRTVEGFLNALQDADYEAADAALADDLVYENVGLPTIHGRARAMKLFRQMEGRAAFEVKIHRIAADGGAVLTERTDALIFGPLRLQFWVCGVFEVHNGRITLWRDYFDFFDMLKATARGLAALVVPSLKAAF</sequence>
<accession>A0A7R7RQ58</accession>
<dbReference type="Pfam" id="PF07858">
    <property type="entry name" value="LEH"/>
    <property type="match status" value="1"/>
</dbReference>
<protein>
    <recommendedName>
        <fullName evidence="2">Limonene-1,2-epoxide hydrolase domain-containing protein</fullName>
    </recommendedName>
</protein>
<feature type="region of interest" description="Disordered" evidence="1">
    <location>
        <begin position="1"/>
        <end position="26"/>
    </location>
</feature>
<evidence type="ECO:0000259" key="2">
    <source>
        <dbReference type="Pfam" id="PF07858"/>
    </source>
</evidence>
<dbReference type="InterPro" id="IPR032710">
    <property type="entry name" value="NTF2-like_dom_sf"/>
</dbReference>
<evidence type="ECO:0000256" key="1">
    <source>
        <dbReference type="SAM" id="MobiDB-lite"/>
    </source>
</evidence>
<dbReference type="SUPFAM" id="SSF54427">
    <property type="entry name" value="NTF2-like"/>
    <property type="match status" value="1"/>
</dbReference>
<dbReference type="Gene3D" id="3.10.450.50">
    <property type="match status" value="1"/>
</dbReference>
<organism evidence="3 4">
    <name type="scientific">Mycobacterium intracellulare</name>
    <dbReference type="NCBI Taxonomy" id="1767"/>
    <lineage>
        <taxon>Bacteria</taxon>
        <taxon>Bacillati</taxon>
        <taxon>Actinomycetota</taxon>
        <taxon>Actinomycetes</taxon>
        <taxon>Mycobacteriales</taxon>
        <taxon>Mycobacteriaceae</taxon>
        <taxon>Mycobacterium</taxon>
        <taxon>Mycobacterium avium complex (MAC)</taxon>
    </lineage>
</organism>
<reference evidence="3 4" key="1">
    <citation type="submission" date="2020-12" db="EMBL/GenBank/DDBJ databases">
        <title>Genome sequence of clinical Mycobacterium intracellulare strains.</title>
        <authorList>
            <person name="Tateishi Y."/>
            <person name="Matsumoto S."/>
            <person name="Fukushima Y."/>
            <person name="Nakajima C."/>
            <person name="Suzuki Y."/>
        </authorList>
    </citation>
    <scope>NUCLEOTIDE SEQUENCE [LARGE SCALE GENOMIC DNA]</scope>
    <source>
        <strain evidence="3 4">M018</strain>
    </source>
</reference>
<dbReference type="Proteomes" id="UP000595205">
    <property type="component" value="Chromosome"/>
</dbReference>